<dbReference type="Proteomes" id="UP000179005">
    <property type="component" value="Unassembled WGS sequence"/>
</dbReference>
<dbReference type="InterPro" id="IPR027417">
    <property type="entry name" value="P-loop_NTPase"/>
</dbReference>
<dbReference type="AlphaFoldDB" id="A0A1F4VB59"/>
<dbReference type="PANTHER" id="PTHR30153:SF2">
    <property type="entry name" value="REPLICATIVE DNA HELICASE"/>
    <property type="match status" value="1"/>
</dbReference>
<keyword evidence="8 12" id="KW-0238">DNA-binding</keyword>
<feature type="domain" description="SF4 helicase" evidence="13">
    <location>
        <begin position="176"/>
        <end position="435"/>
    </location>
</feature>
<dbReference type="InterPro" id="IPR007692">
    <property type="entry name" value="DNA_helicase_DnaB"/>
</dbReference>
<evidence type="ECO:0000313" key="14">
    <source>
        <dbReference type="EMBL" id="OGC54160.1"/>
    </source>
</evidence>
<evidence type="ECO:0000259" key="13">
    <source>
        <dbReference type="PROSITE" id="PS51199"/>
    </source>
</evidence>
<dbReference type="SUPFAM" id="SSF52540">
    <property type="entry name" value="P-loop containing nucleoside triphosphate hydrolases"/>
    <property type="match status" value="1"/>
</dbReference>
<evidence type="ECO:0000256" key="1">
    <source>
        <dbReference type="ARBA" id="ARBA00008428"/>
    </source>
</evidence>
<keyword evidence="5 12" id="KW-0378">Hydrolase</keyword>
<dbReference type="PANTHER" id="PTHR30153">
    <property type="entry name" value="REPLICATIVE DNA HELICASE DNAB"/>
    <property type="match status" value="1"/>
</dbReference>
<dbReference type="FunFam" id="1.10.860.10:FF:000001">
    <property type="entry name" value="Replicative DNA helicase"/>
    <property type="match status" value="1"/>
</dbReference>
<dbReference type="GO" id="GO:0006269">
    <property type="term" value="P:DNA replication, synthesis of primer"/>
    <property type="evidence" value="ECO:0007669"/>
    <property type="project" value="UniProtKB-UniRule"/>
</dbReference>
<evidence type="ECO:0000256" key="3">
    <source>
        <dbReference type="ARBA" id="ARBA00022705"/>
    </source>
</evidence>
<sequence>MVEAKIPPHDLEAERSLLGALLIDRDAVLKVAEFLRPEHFYRDAHGNIYASVLSLYEKGEPADLVTVTSELKKKKKLEDVGGASYLTELTDAVPTSSHVEHYGKLIHDSAVKRELINVSSAIVENGFDERLTVEDLLDKAESSLFAISQTRSRSVFSHIKDSLEEAFDRLDELHKNPGALRGVPTGFKSLDERLGGLQNSNMVVLAARPSLGKTSLALNIAQNAAVEHKIPVGLFSLETSREQLVHRLLSAQSDIDGWKLNTGKLEEEDFKKLGEAMGVLAEAPIFIDDTPALSVMEMRTKARRLQMEHAIRLLVVDYLQLAHGRNLENRVQEVSEISQALKNLARELDIPVLAISQLSRAVEARGEPRPQLSDLRESGSIEQDADVVMFLYREDDEDRENTRLFIAKHRNGPTGEIPLFFKGERTKFYEAESNRQEG</sequence>
<dbReference type="Gene3D" id="1.10.860.10">
    <property type="entry name" value="DNAb Helicase, Chain A"/>
    <property type="match status" value="1"/>
</dbReference>
<dbReference type="GO" id="GO:0005829">
    <property type="term" value="C:cytosol"/>
    <property type="evidence" value="ECO:0007669"/>
    <property type="project" value="TreeGrafter"/>
</dbReference>
<keyword evidence="6 12" id="KW-0347">Helicase</keyword>
<dbReference type="InterPro" id="IPR007694">
    <property type="entry name" value="DNA_helicase_DnaB-like_C"/>
</dbReference>
<dbReference type="Pfam" id="PF03796">
    <property type="entry name" value="DnaB_C"/>
    <property type="match status" value="1"/>
</dbReference>
<keyword evidence="9" id="KW-0413">Isomerase</keyword>
<dbReference type="Pfam" id="PF00772">
    <property type="entry name" value="DnaB"/>
    <property type="match status" value="1"/>
</dbReference>
<dbReference type="InterPro" id="IPR036185">
    <property type="entry name" value="DNA_heli_DnaB-like_N_sf"/>
</dbReference>
<dbReference type="GO" id="GO:0043139">
    <property type="term" value="F:5'-3' DNA helicase activity"/>
    <property type="evidence" value="ECO:0007669"/>
    <property type="project" value="UniProtKB-EC"/>
</dbReference>
<dbReference type="STRING" id="1802619.A2797_00015"/>
<evidence type="ECO:0000256" key="7">
    <source>
        <dbReference type="ARBA" id="ARBA00022840"/>
    </source>
</evidence>
<reference evidence="14 15" key="1">
    <citation type="journal article" date="2016" name="Nat. Commun.">
        <title>Thousands of microbial genomes shed light on interconnected biogeochemical processes in an aquifer system.</title>
        <authorList>
            <person name="Anantharaman K."/>
            <person name="Brown C.T."/>
            <person name="Hug L.A."/>
            <person name="Sharon I."/>
            <person name="Castelle C.J."/>
            <person name="Probst A.J."/>
            <person name="Thomas B.C."/>
            <person name="Singh A."/>
            <person name="Wilkins M.J."/>
            <person name="Karaoz U."/>
            <person name="Brodie E.L."/>
            <person name="Williams K.H."/>
            <person name="Hubbard S.S."/>
            <person name="Banfield J.F."/>
        </authorList>
    </citation>
    <scope>NUCLEOTIDE SEQUENCE [LARGE SCALE GENOMIC DNA]</scope>
</reference>
<comment type="catalytic activity">
    <reaction evidence="10 12">
        <text>ATP + H2O = ADP + phosphate + H(+)</text>
        <dbReference type="Rhea" id="RHEA:13065"/>
        <dbReference type="ChEBI" id="CHEBI:15377"/>
        <dbReference type="ChEBI" id="CHEBI:15378"/>
        <dbReference type="ChEBI" id="CHEBI:30616"/>
        <dbReference type="ChEBI" id="CHEBI:43474"/>
        <dbReference type="ChEBI" id="CHEBI:456216"/>
        <dbReference type="EC" id="5.6.2.3"/>
    </reaction>
</comment>
<dbReference type="PROSITE" id="PS51199">
    <property type="entry name" value="SF4_HELICASE"/>
    <property type="match status" value="1"/>
</dbReference>
<dbReference type="InterPro" id="IPR007693">
    <property type="entry name" value="DNA_helicase_DnaB-like_N"/>
</dbReference>
<dbReference type="EC" id="5.6.2.3" evidence="11 12"/>
<dbReference type="NCBIfam" id="NF004384">
    <property type="entry name" value="PRK05748.1"/>
    <property type="match status" value="1"/>
</dbReference>
<organism evidence="14 15">
    <name type="scientific">candidate division WWE3 bacterium RIFCSPHIGHO2_01_FULL_48_15</name>
    <dbReference type="NCBI Taxonomy" id="1802619"/>
    <lineage>
        <taxon>Bacteria</taxon>
        <taxon>Katanobacteria</taxon>
    </lineage>
</organism>
<dbReference type="GO" id="GO:0003677">
    <property type="term" value="F:DNA binding"/>
    <property type="evidence" value="ECO:0007669"/>
    <property type="project" value="UniProtKB-UniRule"/>
</dbReference>
<dbReference type="NCBIfam" id="TIGR00665">
    <property type="entry name" value="DnaB"/>
    <property type="match status" value="1"/>
</dbReference>
<dbReference type="Gene3D" id="3.40.50.300">
    <property type="entry name" value="P-loop containing nucleotide triphosphate hydrolases"/>
    <property type="match status" value="1"/>
</dbReference>
<accession>A0A1F4VB59</accession>
<protein>
    <recommendedName>
        <fullName evidence="11 12">Replicative DNA helicase</fullName>
        <ecNumber evidence="11 12">5.6.2.3</ecNumber>
    </recommendedName>
</protein>
<evidence type="ECO:0000256" key="11">
    <source>
        <dbReference type="NCBIfam" id="TIGR00665"/>
    </source>
</evidence>
<dbReference type="GO" id="GO:1990077">
    <property type="term" value="C:primosome complex"/>
    <property type="evidence" value="ECO:0007669"/>
    <property type="project" value="UniProtKB-UniRule"/>
</dbReference>
<dbReference type="GO" id="GO:0016887">
    <property type="term" value="F:ATP hydrolysis activity"/>
    <property type="evidence" value="ECO:0007669"/>
    <property type="project" value="RHEA"/>
</dbReference>
<evidence type="ECO:0000256" key="5">
    <source>
        <dbReference type="ARBA" id="ARBA00022801"/>
    </source>
</evidence>
<comment type="function">
    <text evidence="12">The main replicative DNA helicase, it participates in initiation and elongation during chromosome replication. Travels ahead of the DNA replisome, separating dsDNA into templates for DNA synthesis. A processive ATP-dependent 5'-3' DNA helicase it has DNA-dependent ATPase activity.</text>
</comment>
<dbReference type="CDD" id="cd00984">
    <property type="entry name" value="DnaB_C"/>
    <property type="match status" value="1"/>
</dbReference>
<evidence type="ECO:0000256" key="6">
    <source>
        <dbReference type="ARBA" id="ARBA00022806"/>
    </source>
</evidence>
<dbReference type="SUPFAM" id="SSF48024">
    <property type="entry name" value="N-terminal domain of DnaB helicase"/>
    <property type="match status" value="1"/>
</dbReference>
<keyword evidence="7 12" id="KW-0067">ATP-binding</keyword>
<comment type="caution">
    <text evidence="14">The sequence shown here is derived from an EMBL/GenBank/DDBJ whole genome shotgun (WGS) entry which is preliminary data.</text>
</comment>
<evidence type="ECO:0000256" key="12">
    <source>
        <dbReference type="RuleBase" id="RU362085"/>
    </source>
</evidence>
<dbReference type="GO" id="GO:0005524">
    <property type="term" value="F:ATP binding"/>
    <property type="evidence" value="ECO:0007669"/>
    <property type="project" value="UniProtKB-UniRule"/>
</dbReference>
<name>A0A1F4VB59_UNCKA</name>
<comment type="similarity">
    <text evidence="1 12">Belongs to the helicase family. DnaB subfamily.</text>
</comment>
<keyword evidence="3 12" id="KW-0235">DNA replication</keyword>
<evidence type="ECO:0000256" key="10">
    <source>
        <dbReference type="ARBA" id="ARBA00048954"/>
    </source>
</evidence>
<evidence type="ECO:0000313" key="15">
    <source>
        <dbReference type="Proteomes" id="UP000179005"/>
    </source>
</evidence>
<gene>
    <name evidence="14" type="ORF">A2797_00015</name>
</gene>
<evidence type="ECO:0000256" key="2">
    <source>
        <dbReference type="ARBA" id="ARBA00022515"/>
    </source>
</evidence>
<dbReference type="EMBL" id="MEVC01000023">
    <property type="protein sequence ID" value="OGC54160.1"/>
    <property type="molecule type" value="Genomic_DNA"/>
</dbReference>
<keyword evidence="4 12" id="KW-0547">Nucleotide-binding</keyword>
<evidence type="ECO:0000256" key="9">
    <source>
        <dbReference type="ARBA" id="ARBA00023235"/>
    </source>
</evidence>
<evidence type="ECO:0000256" key="8">
    <source>
        <dbReference type="ARBA" id="ARBA00023125"/>
    </source>
</evidence>
<proteinExistence type="inferred from homology"/>
<keyword evidence="2 12" id="KW-0639">Primosome</keyword>
<dbReference type="InterPro" id="IPR016136">
    <property type="entry name" value="DNA_helicase_N/primase_C"/>
</dbReference>
<evidence type="ECO:0000256" key="4">
    <source>
        <dbReference type="ARBA" id="ARBA00022741"/>
    </source>
</evidence>